<keyword evidence="5" id="KW-0539">Nucleus</keyword>
<dbReference type="PANTHER" id="PTHR31312:SF1">
    <property type="entry name" value="TRANSCRIPTION ACTIVATOR GLK1"/>
    <property type="match status" value="1"/>
</dbReference>
<evidence type="ECO:0000259" key="7">
    <source>
        <dbReference type="PROSITE" id="PS51294"/>
    </source>
</evidence>
<dbReference type="InterPro" id="IPR044825">
    <property type="entry name" value="GLK1/2-like"/>
</dbReference>
<dbReference type="InterPro" id="IPR001005">
    <property type="entry name" value="SANT/Myb"/>
</dbReference>
<protein>
    <recommendedName>
        <fullName evidence="7">HTH myb-type domain-containing protein</fullName>
    </recommendedName>
</protein>
<evidence type="ECO:0000313" key="8">
    <source>
        <dbReference type="EMBL" id="ACN40452.1"/>
    </source>
</evidence>
<keyword evidence="4" id="KW-0804">Transcription</keyword>
<evidence type="ECO:0000256" key="5">
    <source>
        <dbReference type="ARBA" id="ARBA00023242"/>
    </source>
</evidence>
<dbReference type="PANTHER" id="PTHR31312">
    <property type="entry name" value="TRANSCRIPTION ACTIVATOR GLK1"/>
    <property type="match status" value="1"/>
</dbReference>
<evidence type="ECO:0000256" key="2">
    <source>
        <dbReference type="ARBA" id="ARBA00023015"/>
    </source>
</evidence>
<feature type="compositionally biased region" description="Basic and acidic residues" evidence="6">
    <location>
        <begin position="95"/>
        <end position="113"/>
    </location>
</feature>
<dbReference type="GO" id="GO:0045893">
    <property type="term" value="P:positive regulation of DNA-templated transcription"/>
    <property type="evidence" value="ECO:0007669"/>
    <property type="project" value="InterPro"/>
</dbReference>
<dbReference type="InterPro" id="IPR009057">
    <property type="entry name" value="Homeodomain-like_sf"/>
</dbReference>
<dbReference type="PROSITE" id="PS51294">
    <property type="entry name" value="HTH_MYB"/>
    <property type="match status" value="1"/>
</dbReference>
<dbReference type="OMA" id="ESESFCT"/>
<dbReference type="InterPro" id="IPR017930">
    <property type="entry name" value="Myb_dom"/>
</dbReference>
<dbReference type="NCBIfam" id="TIGR01557">
    <property type="entry name" value="myb_SHAQKYF"/>
    <property type="match status" value="1"/>
</dbReference>
<reference evidence="8" key="1">
    <citation type="submission" date="2009-02" db="EMBL/GenBank/DDBJ databases">
        <title>Full length sequence-verified cDNA sequences from Sitka spruce (Picea sitchensis).</title>
        <authorList>
            <person name="Reid K.E."/>
            <person name="Liao N."/>
            <person name="Ralph S."/>
            <person name="Kolosova N."/>
            <person name="Oddy C."/>
            <person name="Moore R."/>
            <person name="Mayo M."/>
            <person name="Wagner S."/>
            <person name="King J."/>
            <person name="Yanchuk A."/>
            <person name="Holt R."/>
            <person name="Jones S."/>
            <person name="Marra M."/>
            <person name="Ritland C.E."/>
            <person name="Ritland K."/>
            <person name="Bohlmann J."/>
        </authorList>
    </citation>
    <scope>NUCLEOTIDE SEQUENCE</scope>
    <source>
        <tissue evidence="8">Green portion of the leader tissue</tissue>
    </source>
</reference>
<dbReference type="EMBL" id="BT070963">
    <property type="protein sequence ID" value="ACN40452.1"/>
    <property type="molecule type" value="mRNA"/>
</dbReference>
<feature type="region of interest" description="Disordered" evidence="6">
    <location>
        <begin position="78"/>
        <end position="122"/>
    </location>
</feature>
<dbReference type="FunFam" id="1.10.10.60:FF:000007">
    <property type="entry name" value="Two-component response regulator"/>
    <property type="match status" value="1"/>
</dbReference>
<keyword evidence="3" id="KW-0238">DNA-binding</keyword>
<feature type="compositionally biased region" description="Polar residues" evidence="6">
    <location>
        <begin position="78"/>
        <end position="94"/>
    </location>
</feature>
<feature type="domain" description="HTH myb-type" evidence="7">
    <location>
        <begin position="122"/>
        <end position="181"/>
    </location>
</feature>
<organism evidence="8">
    <name type="scientific">Picea sitchensis</name>
    <name type="common">Sitka spruce</name>
    <name type="synonym">Pinus sitchensis</name>
    <dbReference type="NCBI Taxonomy" id="3332"/>
    <lineage>
        <taxon>Eukaryota</taxon>
        <taxon>Viridiplantae</taxon>
        <taxon>Streptophyta</taxon>
        <taxon>Embryophyta</taxon>
        <taxon>Tracheophyta</taxon>
        <taxon>Spermatophyta</taxon>
        <taxon>Pinopsida</taxon>
        <taxon>Pinidae</taxon>
        <taxon>Conifers I</taxon>
        <taxon>Pinales</taxon>
        <taxon>Pinaceae</taxon>
        <taxon>Picea</taxon>
    </lineage>
</organism>
<evidence type="ECO:0000256" key="1">
    <source>
        <dbReference type="ARBA" id="ARBA00004123"/>
    </source>
</evidence>
<evidence type="ECO:0000256" key="6">
    <source>
        <dbReference type="SAM" id="MobiDB-lite"/>
    </source>
</evidence>
<dbReference type="Pfam" id="PF00249">
    <property type="entry name" value="Myb_DNA-binding"/>
    <property type="match status" value="1"/>
</dbReference>
<keyword evidence="2" id="KW-0805">Transcription regulation</keyword>
<dbReference type="GO" id="GO:0005634">
    <property type="term" value="C:nucleus"/>
    <property type="evidence" value="ECO:0007669"/>
    <property type="project" value="UniProtKB-SubCell"/>
</dbReference>
<sequence length="400" mass="44559">MELDSSFDDFCMGMDGDLLSELDIDSDMFADFSLDDNEGLDIGPYFLDDCEVQEKDLAEEEALLLAEVSKAETQTQQLMADLPDTNNSTISSDISVKEELSSEGKKTNGREASKLTSKTSHGKRKIKVDWTQDLHRRFVQAVEQLGVEKAVPSRILELMGVNCLTRHNIASHLQKYRSHRKHLLAREAEAATWNHRRQLYATTGTRARPWIGQNGNPLIQPRPSIGFPPMAPASHAPFRPLHVWGHPTVDHSSVHMWQKHSMPAPAPWPSPDGYFWQQTTACTNPWDHNAPASGTPLYPQPLMRLPLAPVTGVPHFMPPVYNGEYYKPDNSAIHPVNIDVPAHLKSSSFHPSKEKVDAAINEVLSNPWTPLPLGLKSPSLESVMAELQRQGIRDVPPASA</sequence>
<dbReference type="InterPro" id="IPR006447">
    <property type="entry name" value="Myb_dom_plants"/>
</dbReference>
<dbReference type="AlphaFoldDB" id="C0PRL2"/>
<proteinExistence type="evidence at transcript level"/>
<evidence type="ECO:0000256" key="3">
    <source>
        <dbReference type="ARBA" id="ARBA00023125"/>
    </source>
</evidence>
<dbReference type="SUPFAM" id="SSF46689">
    <property type="entry name" value="Homeodomain-like"/>
    <property type="match status" value="1"/>
</dbReference>
<dbReference type="Gene3D" id="1.10.10.60">
    <property type="entry name" value="Homeodomain-like"/>
    <property type="match status" value="1"/>
</dbReference>
<evidence type="ECO:0000256" key="4">
    <source>
        <dbReference type="ARBA" id="ARBA00023163"/>
    </source>
</evidence>
<name>C0PRL2_PICSI</name>
<dbReference type="GO" id="GO:0003700">
    <property type="term" value="F:DNA-binding transcription factor activity"/>
    <property type="evidence" value="ECO:0007669"/>
    <property type="project" value="InterPro"/>
</dbReference>
<accession>C0PRL2</accession>
<dbReference type="GO" id="GO:0000976">
    <property type="term" value="F:transcription cis-regulatory region binding"/>
    <property type="evidence" value="ECO:0007669"/>
    <property type="project" value="TreeGrafter"/>
</dbReference>
<comment type="subcellular location">
    <subcellularLocation>
        <location evidence="1">Nucleus</location>
    </subcellularLocation>
</comment>